<dbReference type="EMBL" id="QQAZ01000001">
    <property type="protein sequence ID" value="RDI56052.1"/>
    <property type="molecule type" value="Genomic_DNA"/>
</dbReference>
<accession>A0A370HG58</accession>
<dbReference type="Proteomes" id="UP000255355">
    <property type="component" value="Unassembled WGS sequence"/>
</dbReference>
<name>A0A370HG58_9NOCA</name>
<keyword evidence="2" id="KW-1185">Reference proteome</keyword>
<gene>
    <name evidence="1" type="ORF">DFR68_101889</name>
</gene>
<evidence type="ECO:0000313" key="1">
    <source>
        <dbReference type="EMBL" id="RDI56052.1"/>
    </source>
</evidence>
<evidence type="ECO:0000313" key="2">
    <source>
        <dbReference type="Proteomes" id="UP000255355"/>
    </source>
</evidence>
<dbReference type="AlphaFoldDB" id="A0A370HG58"/>
<proteinExistence type="predicted"/>
<sequence length="46" mass="5157">MLEDSKDLEEITEDGYVELTFELKPDPDAVYSLPGTGFVRGEQPPK</sequence>
<organism evidence="1 2">
    <name type="scientific">Nocardia mexicana</name>
    <dbReference type="NCBI Taxonomy" id="279262"/>
    <lineage>
        <taxon>Bacteria</taxon>
        <taxon>Bacillati</taxon>
        <taxon>Actinomycetota</taxon>
        <taxon>Actinomycetes</taxon>
        <taxon>Mycobacteriales</taxon>
        <taxon>Nocardiaceae</taxon>
        <taxon>Nocardia</taxon>
    </lineage>
</organism>
<reference evidence="1 2" key="1">
    <citation type="submission" date="2018-07" db="EMBL/GenBank/DDBJ databases">
        <title>Genomic Encyclopedia of Type Strains, Phase IV (KMG-IV): sequencing the most valuable type-strain genomes for metagenomic binning, comparative biology and taxonomic classification.</title>
        <authorList>
            <person name="Goeker M."/>
        </authorList>
    </citation>
    <scope>NUCLEOTIDE SEQUENCE [LARGE SCALE GENOMIC DNA]</scope>
    <source>
        <strain evidence="1 2">DSM 44952</strain>
    </source>
</reference>
<comment type="caution">
    <text evidence="1">The sequence shown here is derived from an EMBL/GenBank/DDBJ whole genome shotgun (WGS) entry which is preliminary data.</text>
</comment>
<dbReference type="RefSeq" id="WP_157123877.1">
    <property type="nucleotide sequence ID" value="NZ_QQAZ01000001.1"/>
</dbReference>
<protein>
    <submittedName>
        <fullName evidence="1">Uncharacterized protein</fullName>
    </submittedName>
</protein>